<feature type="transmembrane region" description="Helical" evidence="10">
    <location>
        <begin position="150"/>
        <end position="168"/>
    </location>
</feature>
<accession>A0ABN3H1X5</accession>
<comment type="subcellular location">
    <subcellularLocation>
        <location evidence="1">Cell membrane</location>
        <topology evidence="1">Multi-pass membrane protein</topology>
    </subcellularLocation>
</comment>
<dbReference type="RefSeq" id="WP_344616484.1">
    <property type="nucleotide sequence ID" value="NZ_BAAARV010000065.1"/>
</dbReference>
<keyword evidence="6" id="KW-0915">Sodium</keyword>
<name>A0ABN3H1X5_9ACTN</name>
<feature type="transmembrane region" description="Helical" evidence="10">
    <location>
        <begin position="108"/>
        <end position="129"/>
    </location>
</feature>
<evidence type="ECO:0000256" key="8">
    <source>
        <dbReference type="ARBA" id="ARBA00023136"/>
    </source>
</evidence>
<feature type="transmembrane region" description="Helical" evidence="10">
    <location>
        <begin position="299"/>
        <end position="325"/>
    </location>
</feature>
<evidence type="ECO:0000256" key="10">
    <source>
        <dbReference type="SAM" id="Phobius"/>
    </source>
</evidence>
<dbReference type="Pfam" id="PF00999">
    <property type="entry name" value="Na_H_Exchanger"/>
    <property type="match status" value="1"/>
</dbReference>
<dbReference type="PANTHER" id="PTHR10110:SF86">
    <property type="entry name" value="SODIUM_HYDROGEN EXCHANGER 7"/>
    <property type="match status" value="1"/>
</dbReference>
<evidence type="ECO:0000256" key="9">
    <source>
        <dbReference type="ARBA" id="ARBA00023201"/>
    </source>
</evidence>
<evidence type="ECO:0000313" key="12">
    <source>
        <dbReference type="EMBL" id="GAA2366904.1"/>
    </source>
</evidence>
<dbReference type="InterPro" id="IPR018422">
    <property type="entry name" value="Cation/H_exchanger_CPA1"/>
</dbReference>
<proteinExistence type="predicted"/>
<evidence type="ECO:0000313" key="13">
    <source>
        <dbReference type="Proteomes" id="UP001501444"/>
    </source>
</evidence>
<reference evidence="12 13" key="1">
    <citation type="journal article" date="2019" name="Int. J. Syst. Evol. Microbiol.">
        <title>The Global Catalogue of Microorganisms (GCM) 10K type strain sequencing project: providing services to taxonomists for standard genome sequencing and annotation.</title>
        <authorList>
            <consortium name="The Broad Institute Genomics Platform"/>
            <consortium name="The Broad Institute Genome Sequencing Center for Infectious Disease"/>
            <person name="Wu L."/>
            <person name="Ma J."/>
        </authorList>
    </citation>
    <scope>NUCLEOTIDE SEQUENCE [LARGE SCALE GENOMIC DNA]</scope>
    <source>
        <strain evidence="12 13">JCM 3272</strain>
    </source>
</reference>
<evidence type="ECO:0000256" key="7">
    <source>
        <dbReference type="ARBA" id="ARBA00023065"/>
    </source>
</evidence>
<keyword evidence="2" id="KW-0813">Transport</keyword>
<evidence type="ECO:0000256" key="4">
    <source>
        <dbReference type="ARBA" id="ARBA00022692"/>
    </source>
</evidence>
<feature type="transmembrane region" description="Helical" evidence="10">
    <location>
        <begin position="209"/>
        <end position="227"/>
    </location>
</feature>
<comment type="caution">
    <text evidence="12">The sequence shown here is derived from an EMBL/GenBank/DDBJ whole genome shotgun (WGS) entry which is preliminary data.</text>
</comment>
<dbReference type="PANTHER" id="PTHR10110">
    <property type="entry name" value="SODIUM/HYDROGEN EXCHANGER"/>
    <property type="match status" value="1"/>
</dbReference>
<feature type="transmembrane region" description="Helical" evidence="10">
    <location>
        <begin position="49"/>
        <end position="67"/>
    </location>
</feature>
<gene>
    <name evidence="12" type="ORF">GCM10010170_065980</name>
</gene>
<dbReference type="InterPro" id="IPR006153">
    <property type="entry name" value="Cation/H_exchanger_TM"/>
</dbReference>
<feature type="transmembrane region" description="Helical" evidence="10">
    <location>
        <begin position="266"/>
        <end position="287"/>
    </location>
</feature>
<organism evidence="12 13">
    <name type="scientific">Dactylosporangium salmoneum</name>
    <dbReference type="NCBI Taxonomy" id="53361"/>
    <lineage>
        <taxon>Bacteria</taxon>
        <taxon>Bacillati</taxon>
        <taxon>Actinomycetota</taxon>
        <taxon>Actinomycetes</taxon>
        <taxon>Micromonosporales</taxon>
        <taxon>Micromonosporaceae</taxon>
        <taxon>Dactylosporangium</taxon>
    </lineage>
</organism>
<keyword evidence="9" id="KW-0739">Sodium transport</keyword>
<feature type="transmembrane region" description="Helical" evidence="10">
    <location>
        <begin position="180"/>
        <end position="202"/>
    </location>
</feature>
<evidence type="ECO:0000256" key="2">
    <source>
        <dbReference type="ARBA" id="ARBA00022448"/>
    </source>
</evidence>
<evidence type="ECO:0000259" key="11">
    <source>
        <dbReference type="Pfam" id="PF00999"/>
    </source>
</evidence>
<keyword evidence="3" id="KW-1003">Cell membrane</keyword>
<evidence type="ECO:0000256" key="5">
    <source>
        <dbReference type="ARBA" id="ARBA00022989"/>
    </source>
</evidence>
<evidence type="ECO:0000256" key="1">
    <source>
        <dbReference type="ARBA" id="ARBA00004651"/>
    </source>
</evidence>
<dbReference type="Proteomes" id="UP001501444">
    <property type="component" value="Unassembled WGS sequence"/>
</dbReference>
<protein>
    <submittedName>
        <fullName evidence="12">Cation:proton antiporter</fullName>
    </submittedName>
</protein>
<evidence type="ECO:0000256" key="6">
    <source>
        <dbReference type="ARBA" id="ARBA00023053"/>
    </source>
</evidence>
<keyword evidence="4 10" id="KW-0812">Transmembrane</keyword>
<keyword evidence="13" id="KW-1185">Reference proteome</keyword>
<dbReference type="Gene3D" id="6.10.140.1330">
    <property type="match status" value="1"/>
</dbReference>
<evidence type="ECO:0000256" key="3">
    <source>
        <dbReference type="ARBA" id="ARBA00022475"/>
    </source>
</evidence>
<keyword evidence="8 10" id="KW-0472">Membrane</keyword>
<feature type="transmembrane region" description="Helical" evidence="10">
    <location>
        <begin position="79"/>
        <end position="102"/>
    </location>
</feature>
<keyword evidence="5 10" id="KW-1133">Transmembrane helix</keyword>
<dbReference type="EMBL" id="BAAARV010000065">
    <property type="protein sequence ID" value="GAA2366904.1"/>
    <property type="molecule type" value="Genomic_DNA"/>
</dbReference>
<sequence length="525" mass="55271">MNGIGFLTVVVCAVAVSAVANRRGWPGPLVVVTVAAAVSLLPGLPRLELPPQLILAVVLPPLLYSAALELSFVSFRRDLLPIASLGVGLVVFTAVAVGFVAWSLLPMLTAAGAFVLGAVLAPSDAVAAVTLGRRSGVPNRVTTILTGESLVNDAVALVAFQLAVAAYAGYRPFIEQPVLLAVYTTSAGVAVGLAVAVIVHLVRPRLHDPALETVLGAVVPFVAFLAADEIHASGVLAVVAAGFWIGHHSADAAFATRLQSRQVWRTADLVLEAFVFAYMGLQVHLILEDAAGDGVGGGRLVATIGIVLLVVVLARPVWIATLRLFIRRRTPWQVGAVLSWSGMRGVVTLAAAAAVPAVTVTGTPVPDRNLIQAIALSVAVLTILLQGATLQPLVRALHLSDAAERRRADADLVRALQVARRAAHEVTTRAAASSTGPEATAMALIERRMAHVLSATSHHLANQYEAEGTSGEPTHELVQQILAHQRQALIRERDRGRLDDEVLRAVLQQLDYEEAAASTDLRTRL</sequence>
<feature type="transmembrane region" description="Helical" evidence="10">
    <location>
        <begin position="370"/>
        <end position="390"/>
    </location>
</feature>
<feature type="transmembrane region" description="Helical" evidence="10">
    <location>
        <begin position="233"/>
        <end position="254"/>
    </location>
</feature>
<feature type="domain" description="Cation/H+ exchanger transmembrane" evidence="11">
    <location>
        <begin position="47"/>
        <end position="395"/>
    </location>
</feature>
<keyword evidence="7" id="KW-0406">Ion transport</keyword>
<feature type="transmembrane region" description="Helical" evidence="10">
    <location>
        <begin position="337"/>
        <end position="358"/>
    </location>
</feature>